<reference evidence="2" key="1">
    <citation type="submission" date="2023-05" db="EMBL/GenBank/DDBJ databases">
        <title>Nepenthes gracilis genome sequencing.</title>
        <authorList>
            <person name="Fukushima K."/>
        </authorList>
    </citation>
    <scope>NUCLEOTIDE SEQUENCE</scope>
    <source>
        <strain evidence="2">SING2019-196</strain>
    </source>
</reference>
<comment type="caution">
    <text evidence="2">The sequence shown here is derived from an EMBL/GenBank/DDBJ whole genome shotgun (WGS) entry which is preliminary data.</text>
</comment>
<dbReference type="AlphaFoldDB" id="A0AAD3XMY2"/>
<evidence type="ECO:0000256" key="1">
    <source>
        <dbReference type="SAM" id="Phobius"/>
    </source>
</evidence>
<sequence length="92" mass="10081">MFSSASVTLLMWSWVNYQSFLRVGNFCSSFFLLSMNSVAVAVVPWLGAYSGNSFGKILVRRASMILVCTLASSVSPGGFCKWDWSFMACLGV</sequence>
<accession>A0AAD3XMY2</accession>
<feature type="transmembrane region" description="Helical" evidence="1">
    <location>
        <begin position="20"/>
        <end position="46"/>
    </location>
</feature>
<evidence type="ECO:0000313" key="3">
    <source>
        <dbReference type="Proteomes" id="UP001279734"/>
    </source>
</evidence>
<keyword evidence="1" id="KW-0472">Membrane</keyword>
<dbReference type="EMBL" id="BSYO01000010">
    <property type="protein sequence ID" value="GMH10767.1"/>
    <property type="molecule type" value="Genomic_DNA"/>
</dbReference>
<proteinExistence type="predicted"/>
<evidence type="ECO:0000313" key="2">
    <source>
        <dbReference type="EMBL" id="GMH10767.1"/>
    </source>
</evidence>
<keyword evidence="1" id="KW-0812">Transmembrane</keyword>
<name>A0AAD3XMY2_NEPGR</name>
<gene>
    <name evidence="2" type="ORF">Nepgr_012608</name>
</gene>
<keyword evidence="3" id="KW-1185">Reference proteome</keyword>
<protein>
    <submittedName>
        <fullName evidence="2">Uncharacterized protein</fullName>
    </submittedName>
</protein>
<dbReference type="Proteomes" id="UP001279734">
    <property type="component" value="Unassembled WGS sequence"/>
</dbReference>
<feature type="transmembrane region" description="Helical" evidence="1">
    <location>
        <begin position="58"/>
        <end position="79"/>
    </location>
</feature>
<organism evidence="2 3">
    <name type="scientific">Nepenthes gracilis</name>
    <name type="common">Slender pitcher plant</name>
    <dbReference type="NCBI Taxonomy" id="150966"/>
    <lineage>
        <taxon>Eukaryota</taxon>
        <taxon>Viridiplantae</taxon>
        <taxon>Streptophyta</taxon>
        <taxon>Embryophyta</taxon>
        <taxon>Tracheophyta</taxon>
        <taxon>Spermatophyta</taxon>
        <taxon>Magnoliopsida</taxon>
        <taxon>eudicotyledons</taxon>
        <taxon>Gunneridae</taxon>
        <taxon>Pentapetalae</taxon>
        <taxon>Caryophyllales</taxon>
        <taxon>Nepenthaceae</taxon>
        <taxon>Nepenthes</taxon>
    </lineage>
</organism>
<keyword evidence="1" id="KW-1133">Transmembrane helix</keyword>